<name>A0A0S8JZA1_UNCW3</name>
<sequence>MIIKVLVCILCIVLPVFAMELGFGFAGNIGIGFSKWEIDVRDPQAQLLADHLSSSELTFGLGPTFSFWFNKNFGLNMGVQYSWYDYNYTYDYATTAEAIEWKWSYNNLILPVNLKIGLPLGKNRAFIGAGFLIFKQLNGKMSGLFWGDDWETENVPDEYLETNILPRFLIGAEFYTGDVGYQTCINYHYGLDGVDERFEGSPNTTHHVIVSFGVLYYVGRS</sequence>
<evidence type="ECO:0000313" key="2">
    <source>
        <dbReference type="Proteomes" id="UP000050975"/>
    </source>
</evidence>
<comment type="caution">
    <text evidence="1">The sequence shown here is derived from an EMBL/GenBank/DDBJ whole genome shotgun (WGS) entry which is preliminary data.</text>
</comment>
<protein>
    <submittedName>
        <fullName evidence="1">Uncharacterized protein</fullName>
    </submittedName>
</protein>
<dbReference type="EMBL" id="LJVE01000025">
    <property type="protein sequence ID" value="KPL15063.1"/>
    <property type="molecule type" value="Genomic_DNA"/>
</dbReference>
<dbReference type="AlphaFoldDB" id="A0A0S8JZA1"/>
<dbReference type="Proteomes" id="UP000050975">
    <property type="component" value="Unassembled WGS sequence"/>
</dbReference>
<evidence type="ECO:0000313" key="1">
    <source>
        <dbReference type="EMBL" id="KPL15063.1"/>
    </source>
</evidence>
<gene>
    <name evidence="1" type="ORF">AMJ74_02300</name>
</gene>
<proteinExistence type="predicted"/>
<organism evidence="1 2">
    <name type="scientific">candidate division WOR_3 bacterium SM1_77</name>
    <dbReference type="NCBI Taxonomy" id="1703778"/>
    <lineage>
        <taxon>Bacteria</taxon>
        <taxon>Bacteria division WOR-3</taxon>
    </lineage>
</organism>
<reference evidence="1 2" key="1">
    <citation type="journal article" date="2015" name="Microbiome">
        <title>Genomic resolution of linkages in carbon, nitrogen, and sulfur cycling among widespread estuary sediment bacteria.</title>
        <authorList>
            <person name="Baker B.J."/>
            <person name="Lazar C.S."/>
            <person name="Teske A.P."/>
            <person name="Dick G.J."/>
        </authorList>
    </citation>
    <scope>NUCLEOTIDE SEQUENCE [LARGE SCALE GENOMIC DNA]</scope>
    <source>
        <strain evidence="1">SM1_77</strain>
    </source>
</reference>
<accession>A0A0S8JZA1</accession>